<dbReference type="Gene3D" id="3.40.50.300">
    <property type="entry name" value="P-loop containing nucleotide triphosphate hydrolases"/>
    <property type="match status" value="1"/>
</dbReference>
<dbReference type="InterPro" id="IPR008533">
    <property type="entry name" value="DUF815"/>
</dbReference>
<dbReference type="PANTHER" id="PTHR42935:SF1">
    <property type="entry name" value="SLR0930 PROTEIN"/>
    <property type="match status" value="1"/>
</dbReference>
<dbReference type="Pfam" id="PF05673">
    <property type="entry name" value="DUF815"/>
    <property type="match status" value="1"/>
</dbReference>
<reference evidence="1" key="1">
    <citation type="journal article" date="2009" name="Appl. Environ. Microbiol.">
        <title>Rhizobium sp. strain NGR234 possesses a remarkable number of secretion systems.</title>
        <authorList>
            <person name="Schmeisser C."/>
            <person name="Liesegang H."/>
            <person name="Krysciak D."/>
            <person name="Bakkou N."/>
            <person name="Le Quere A."/>
            <person name="Wollherr A."/>
            <person name="Heinemeyer I."/>
            <person name="Morgenstern B."/>
            <person name="Pommerening-Roeser A."/>
            <person name="Flores M."/>
            <person name="Palacios R."/>
            <person name="Brenner S."/>
            <person name="Gottschalk G."/>
            <person name="Schmitz R.A."/>
            <person name="Broughton W.J."/>
            <person name="Perret X."/>
            <person name="Strittmatter A.W."/>
            <person name="Streit W.R."/>
        </authorList>
    </citation>
    <scope>NUCLEOTIDE SEQUENCE [LARGE SCALE GENOMIC DNA]</scope>
    <source>
        <strain evidence="1">NGR234</strain>
    </source>
</reference>
<dbReference type="InterPro" id="IPR027417">
    <property type="entry name" value="P-loop_NTPase"/>
</dbReference>
<organism evidence="1 2">
    <name type="scientific">Sinorhizobium fredii (strain NBRC 101917 / NGR234)</name>
    <dbReference type="NCBI Taxonomy" id="394"/>
    <lineage>
        <taxon>Bacteria</taxon>
        <taxon>Pseudomonadati</taxon>
        <taxon>Pseudomonadota</taxon>
        <taxon>Alphaproteobacteria</taxon>
        <taxon>Hyphomicrobiales</taxon>
        <taxon>Rhizobiaceae</taxon>
        <taxon>Sinorhizobium/Ensifer group</taxon>
        <taxon>Sinorhizobium</taxon>
    </lineage>
</organism>
<dbReference type="KEGG" id="rhi:NGR_c13790"/>
<evidence type="ECO:0000313" key="2">
    <source>
        <dbReference type="Proteomes" id="UP000001054"/>
    </source>
</evidence>
<dbReference type="GO" id="GO:0008233">
    <property type="term" value="F:peptidase activity"/>
    <property type="evidence" value="ECO:0007669"/>
    <property type="project" value="UniProtKB-KW"/>
</dbReference>
<dbReference type="PATRIC" id="fig|394.7.peg.4199"/>
<name>C3MBU7_SINFN</name>
<dbReference type="Proteomes" id="UP000001054">
    <property type="component" value="Chromosome"/>
</dbReference>
<keyword evidence="1" id="KW-0645">Protease</keyword>
<dbReference type="EMBL" id="CP001389">
    <property type="protein sequence ID" value="ACP25159.1"/>
    <property type="molecule type" value="Genomic_DNA"/>
</dbReference>
<dbReference type="eggNOG" id="COG2607">
    <property type="taxonomic scope" value="Bacteria"/>
</dbReference>
<dbReference type="OrthoDB" id="9812140at2"/>
<dbReference type="RefSeq" id="WP_012707935.1">
    <property type="nucleotide sequence ID" value="NC_012587.1"/>
</dbReference>
<proteinExistence type="predicted"/>
<sequence>MRESKLDILINEMQKLSAALDRIAGPAAADNDWNAADCFVWAPAARHLQPVARPNRIDLSLITGVDHVRDILFDNTLRFAEGYPANNVLLWGARGMGKSSLVKAVHAKVAGDSGSGLKLVEVHREDIASLPALMDILRQAPMPVIIFCDDLSFDHDDTSYKSLKAVLDGGVEGRPANVVLYATSNRRHLLPRDMMENEQSTAINPSEAVEEKVSLSDRFGLWLGFYKCSQDDYLAMVDGYARYFRLPVEPETFHAEALEWATTRGSRSGRVAWQFIQDLAGRLRRQLDETT</sequence>
<dbReference type="HOGENOM" id="CLU_039512_0_1_5"/>
<keyword evidence="2" id="KW-1185">Reference proteome</keyword>
<protein>
    <submittedName>
        <fullName evidence="1">ATP-dependent protease subunit</fullName>
    </submittedName>
</protein>
<keyword evidence="1" id="KW-0378">Hydrolase</keyword>
<dbReference type="PANTHER" id="PTHR42935">
    <property type="entry name" value="SLR0930 PROTEIN"/>
    <property type="match status" value="1"/>
</dbReference>
<dbReference type="STRING" id="394.NGR_c13790"/>
<gene>
    <name evidence="1" type="ordered locus">NGR_c13790</name>
</gene>
<accession>C3MBU7</accession>
<dbReference type="AlphaFoldDB" id="C3MBU7"/>
<dbReference type="SUPFAM" id="SSF52540">
    <property type="entry name" value="P-loop containing nucleoside triphosphate hydrolases"/>
    <property type="match status" value="1"/>
</dbReference>
<dbReference type="GO" id="GO:0006508">
    <property type="term" value="P:proteolysis"/>
    <property type="evidence" value="ECO:0007669"/>
    <property type="project" value="UniProtKB-KW"/>
</dbReference>
<evidence type="ECO:0000313" key="1">
    <source>
        <dbReference type="EMBL" id="ACP25159.1"/>
    </source>
</evidence>